<evidence type="ECO:0000313" key="2">
    <source>
        <dbReference type="Proteomes" id="UP000199062"/>
    </source>
</evidence>
<dbReference type="InterPro" id="IPR019587">
    <property type="entry name" value="Polyketide_cyclase/dehydratase"/>
</dbReference>
<dbReference type="AlphaFoldDB" id="A0A1I6LUY1"/>
<keyword evidence="2" id="KW-1185">Reference proteome</keyword>
<evidence type="ECO:0000313" key="1">
    <source>
        <dbReference type="EMBL" id="SFS07253.1"/>
    </source>
</evidence>
<dbReference type="OrthoDB" id="25755at2157"/>
<dbReference type="InterPro" id="IPR023393">
    <property type="entry name" value="START-like_dom_sf"/>
</dbReference>
<dbReference type="SUPFAM" id="SSF55961">
    <property type="entry name" value="Bet v1-like"/>
    <property type="match status" value="1"/>
</dbReference>
<dbReference type="EMBL" id="FOZK01000003">
    <property type="protein sequence ID" value="SFS07253.1"/>
    <property type="molecule type" value="Genomic_DNA"/>
</dbReference>
<proteinExistence type="predicted"/>
<dbReference type="Proteomes" id="UP000199062">
    <property type="component" value="Unassembled WGS sequence"/>
</dbReference>
<sequence>MTIRVQRELVVDASPERVWAFIADPDRRAEPLSVVEDWTVHDDGSATWQVALPIPIVDRTITVETKDVDRRQNEYVKFTGKSSVMRVSGEHRLEAVDGGTRLTNTFVVDGRLPGVERFFERNLDRELSNLEDALRADLEDGS</sequence>
<gene>
    <name evidence="1" type="ORF">SAMN05216559_3183</name>
</gene>
<dbReference type="Pfam" id="PF10604">
    <property type="entry name" value="Polyketide_cyc2"/>
    <property type="match status" value="1"/>
</dbReference>
<reference evidence="1 2" key="1">
    <citation type="submission" date="2016-10" db="EMBL/GenBank/DDBJ databases">
        <authorList>
            <person name="de Groot N.N."/>
        </authorList>
    </citation>
    <scope>NUCLEOTIDE SEQUENCE [LARGE SCALE GENOMIC DNA]</scope>
    <source>
        <strain evidence="1 2">CGMCC 1.10457</strain>
    </source>
</reference>
<dbReference type="RefSeq" id="WP_089817519.1">
    <property type="nucleotide sequence ID" value="NZ_FOZK01000003.1"/>
</dbReference>
<dbReference type="CDD" id="cd07812">
    <property type="entry name" value="SRPBCC"/>
    <property type="match status" value="1"/>
</dbReference>
<accession>A0A1I6LUY1</accession>
<name>A0A1I6LUY1_9EURY</name>
<dbReference type="STRING" id="767519.SAMN05216559_3183"/>
<organism evidence="1 2">
    <name type="scientific">Halomicrobium zhouii</name>
    <dbReference type="NCBI Taxonomy" id="767519"/>
    <lineage>
        <taxon>Archaea</taxon>
        <taxon>Methanobacteriati</taxon>
        <taxon>Methanobacteriota</taxon>
        <taxon>Stenosarchaea group</taxon>
        <taxon>Halobacteria</taxon>
        <taxon>Halobacteriales</taxon>
        <taxon>Haloarculaceae</taxon>
        <taxon>Halomicrobium</taxon>
    </lineage>
</organism>
<protein>
    <submittedName>
        <fullName evidence="1">Carbon monoxide dehydrogenase subunit G</fullName>
    </submittedName>
</protein>
<dbReference type="Gene3D" id="3.30.530.20">
    <property type="match status" value="1"/>
</dbReference>